<dbReference type="GO" id="GO:0051539">
    <property type="term" value="F:4 iron, 4 sulfur cluster binding"/>
    <property type="evidence" value="ECO:0007669"/>
    <property type="project" value="UniProtKB-KW"/>
</dbReference>
<dbReference type="SFLD" id="SFLDG01066">
    <property type="entry name" value="organic_radical-activating_enz"/>
    <property type="match status" value="1"/>
</dbReference>
<name>A0A9D1TL64_9FIRM</name>
<evidence type="ECO:0000256" key="5">
    <source>
        <dbReference type="ARBA" id="ARBA00023004"/>
    </source>
</evidence>
<evidence type="ECO:0000256" key="7">
    <source>
        <dbReference type="PIRNR" id="PIRNR000368"/>
    </source>
</evidence>
<organism evidence="8 9">
    <name type="scientific">Candidatus Monoglobus merdigallinarum</name>
    <dbReference type="NCBI Taxonomy" id="2838698"/>
    <lineage>
        <taxon>Bacteria</taxon>
        <taxon>Bacillati</taxon>
        <taxon>Bacillota</taxon>
        <taxon>Clostridia</taxon>
        <taxon>Monoglobales</taxon>
        <taxon>Monoglobaceae</taxon>
        <taxon>Monoglobus</taxon>
    </lineage>
</organism>
<comment type="cofactor">
    <cofactor evidence="1">
        <name>[4Fe-4S] cluster</name>
        <dbReference type="ChEBI" id="CHEBI:49883"/>
    </cofactor>
</comment>
<dbReference type="GO" id="GO:0043365">
    <property type="term" value="F:[formate-C-acetyltransferase]-activating enzyme activity"/>
    <property type="evidence" value="ECO:0007669"/>
    <property type="project" value="InterPro"/>
</dbReference>
<evidence type="ECO:0000256" key="3">
    <source>
        <dbReference type="ARBA" id="ARBA00022691"/>
    </source>
</evidence>
<keyword evidence="7" id="KW-0560">Oxidoreductase</keyword>
<evidence type="ECO:0000313" key="8">
    <source>
        <dbReference type="EMBL" id="HIV85485.1"/>
    </source>
</evidence>
<dbReference type="GO" id="GO:0004748">
    <property type="term" value="F:ribonucleoside-diphosphate reductase activity, thioredoxin disulfide as acceptor"/>
    <property type="evidence" value="ECO:0007669"/>
    <property type="project" value="TreeGrafter"/>
</dbReference>
<reference evidence="8" key="1">
    <citation type="journal article" date="2021" name="PeerJ">
        <title>Extensive microbial diversity within the chicken gut microbiome revealed by metagenomics and culture.</title>
        <authorList>
            <person name="Gilroy R."/>
            <person name="Ravi A."/>
            <person name="Getino M."/>
            <person name="Pursley I."/>
            <person name="Horton D.L."/>
            <person name="Alikhan N.F."/>
            <person name="Baker D."/>
            <person name="Gharbi K."/>
            <person name="Hall N."/>
            <person name="Watson M."/>
            <person name="Adriaenssens E.M."/>
            <person name="Foster-Nyarko E."/>
            <person name="Jarju S."/>
            <person name="Secka A."/>
            <person name="Antonio M."/>
            <person name="Oren A."/>
            <person name="Chaudhuri R.R."/>
            <person name="La Ragione R."/>
            <person name="Hildebrand F."/>
            <person name="Pallen M.J."/>
        </authorList>
    </citation>
    <scope>NUCLEOTIDE SEQUENCE</scope>
    <source>
        <strain evidence="8">5790</strain>
    </source>
</reference>
<keyword evidence="4" id="KW-0479">Metal-binding</keyword>
<dbReference type="PANTHER" id="PTHR30352">
    <property type="entry name" value="PYRUVATE FORMATE-LYASE-ACTIVATING ENZYME"/>
    <property type="match status" value="1"/>
</dbReference>
<keyword evidence="5" id="KW-0408">Iron</keyword>
<dbReference type="EMBL" id="DXIJ01000034">
    <property type="protein sequence ID" value="HIV85485.1"/>
    <property type="molecule type" value="Genomic_DNA"/>
</dbReference>
<dbReference type="SFLD" id="SFLDG01063">
    <property type="entry name" value="activating_enzymes__group_1"/>
    <property type="match status" value="1"/>
</dbReference>
<evidence type="ECO:0000256" key="1">
    <source>
        <dbReference type="ARBA" id="ARBA00001966"/>
    </source>
</evidence>
<accession>A0A9D1TL64</accession>
<dbReference type="InterPro" id="IPR034457">
    <property type="entry name" value="Organic_radical-activating"/>
</dbReference>
<evidence type="ECO:0000256" key="2">
    <source>
        <dbReference type="ARBA" id="ARBA00022485"/>
    </source>
</evidence>
<evidence type="ECO:0000313" key="9">
    <source>
        <dbReference type="Proteomes" id="UP000824162"/>
    </source>
</evidence>
<protein>
    <recommendedName>
        <fullName evidence="7">Anaerobic ribonucleoside-triphosphate reductase-activating protein</fullName>
        <ecNumber evidence="7">1.97.1.-</ecNumber>
    </recommendedName>
</protein>
<dbReference type="Proteomes" id="UP000824162">
    <property type="component" value="Unassembled WGS sequence"/>
</dbReference>
<evidence type="ECO:0000256" key="6">
    <source>
        <dbReference type="ARBA" id="ARBA00023014"/>
    </source>
</evidence>
<reference evidence="8" key="2">
    <citation type="submission" date="2021-04" db="EMBL/GenBank/DDBJ databases">
        <authorList>
            <person name="Gilroy R."/>
        </authorList>
    </citation>
    <scope>NUCLEOTIDE SEQUENCE</scope>
    <source>
        <strain evidence="8">5790</strain>
    </source>
</reference>
<dbReference type="InterPro" id="IPR058240">
    <property type="entry name" value="rSAM_sf"/>
</dbReference>
<dbReference type="InterPro" id="IPR007197">
    <property type="entry name" value="rSAM"/>
</dbReference>
<dbReference type="PANTHER" id="PTHR30352:SF2">
    <property type="entry name" value="ANAEROBIC RIBONUCLEOSIDE-TRIPHOSPHATE REDUCTASE-ACTIVATING PROTEIN"/>
    <property type="match status" value="1"/>
</dbReference>
<dbReference type="InterPro" id="IPR013785">
    <property type="entry name" value="Aldolase_TIM"/>
</dbReference>
<proteinExistence type="inferred from homology"/>
<comment type="similarity">
    <text evidence="7">Belongs to the organic radical-activating enzymes family.</text>
</comment>
<dbReference type="Gene3D" id="3.20.20.70">
    <property type="entry name" value="Aldolase class I"/>
    <property type="match status" value="1"/>
</dbReference>
<sequence>MRYHNITKDDMLNGEGLRVVLWTAGCPHKCPGCHNPVTWDENGGLPFGESERQEIFDELSHSYISGITFSGGDPLHKTNIDGVTELAKEIRAKFPDKTIWLYTGFEWEQICNLPVVKYLDVVIDGRFVKEKLDNKLHWRGSSNQRVIDVKASLKRGSAVLYDNK</sequence>
<dbReference type="EC" id="1.97.1.-" evidence="7"/>
<dbReference type="InterPro" id="IPR012837">
    <property type="entry name" value="NrdG"/>
</dbReference>
<dbReference type="CDD" id="cd01335">
    <property type="entry name" value="Radical_SAM"/>
    <property type="match status" value="1"/>
</dbReference>
<keyword evidence="6" id="KW-0411">Iron-sulfur</keyword>
<dbReference type="SFLD" id="SFLDS00029">
    <property type="entry name" value="Radical_SAM"/>
    <property type="match status" value="1"/>
</dbReference>
<comment type="function">
    <text evidence="7">Activation of anaerobic ribonucleoside-triphosphate reductase under anaerobic conditions by generation of an organic free radical, using S-adenosylmethionine and reduced flavodoxin as cosubstrates to produce 5'-deoxy-adenosine.</text>
</comment>
<evidence type="ECO:0000256" key="4">
    <source>
        <dbReference type="ARBA" id="ARBA00022723"/>
    </source>
</evidence>
<comment type="caution">
    <text evidence="8">The sequence shown here is derived from an EMBL/GenBank/DDBJ whole genome shotgun (WGS) entry which is preliminary data.</text>
</comment>
<dbReference type="GO" id="GO:0046872">
    <property type="term" value="F:metal ion binding"/>
    <property type="evidence" value="ECO:0007669"/>
    <property type="project" value="UniProtKB-KW"/>
</dbReference>
<keyword evidence="3" id="KW-0949">S-adenosyl-L-methionine</keyword>
<dbReference type="PIRSF" id="PIRSF000368">
    <property type="entry name" value="NrdG"/>
    <property type="match status" value="1"/>
</dbReference>
<gene>
    <name evidence="8" type="primary">nrdG</name>
    <name evidence="8" type="ORF">H9900_01605</name>
</gene>
<dbReference type="SFLD" id="SFLDF00299">
    <property type="entry name" value="anaerobic_ribonucleoside-triph"/>
    <property type="match status" value="1"/>
</dbReference>
<dbReference type="NCBIfam" id="TIGR02491">
    <property type="entry name" value="NrdG"/>
    <property type="match status" value="1"/>
</dbReference>
<dbReference type="SUPFAM" id="SSF102114">
    <property type="entry name" value="Radical SAM enzymes"/>
    <property type="match status" value="1"/>
</dbReference>
<keyword evidence="2" id="KW-0004">4Fe-4S</keyword>
<dbReference type="Pfam" id="PF13353">
    <property type="entry name" value="Fer4_12"/>
    <property type="match status" value="1"/>
</dbReference>
<dbReference type="AlphaFoldDB" id="A0A9D1TL64"/>